<dbReference type="SUPFAM" id="SSF46785">
    <property type="entry name" value="Winged helix' DNA-binding domain"/>
    <property type="match status" value="1"/>
</dbReference>
<dbReference type="Pfam" id="PF01638">
    <property type="entry name" value="HxlR"/>
    <property type="match status" value="1"/>
</dbReference>
<dbReference type="EMBL" id="QRHL01000004">
    <property type="protein sequence ID" value="RHF73571.1"/>
    <property type="molecule type" value="Genomic_DNA"/>
</dbReference>
<dbReference type="InterPro" id="IPR002577">
    <property type="entry name" value="HTH_HxlR"/>
</dbReference>
<dbReference type="GO" id="GO:0003677">
    <property type="term" value="F:DNA binding"/>
    <property type="evidence" value="ECO:0007669"/>
    <property type="project" value="UniProtKB-KW"/>
</dbReference>
<dbReference type="RefSeq" id="WP_118234197.1">
    <property type="nucleotide sequence ID" value="NZ_JADYUV010000002.1"/>
</dbReference>
<evidence type="ECO:0000313" key="6">
    <source>
        <dbReference type="Proteomes" id="UP000284676"/>
    </source>
</evidence>
<keyword evidence="2" id="KW-0238">DNA-binding</keyword>
<reference evidence="5 6" key="1">
    <citation type="submission" date="2018-08" db="EMBL/GenBank/DDBJ databases">
        <title>A genome reference for cultivated species of the human gut microbiota.</title>
        <authorList>
            <person name="Zou Y."/>
            <person name="Xue W."/>
            <person name="Luo G."/>
        </authorList>
    </citation>
    <scope>NUCLEOTIDE SEQUENCE [LARGE SCALE GENOMIC DNA]</scope>
    <source>
        <strain evidence="5 6">AM25-1</strain>
    </source>
</reference>
<dbReference type="PANTHER" id="PTHR33204:SF37">
    <property type="entry name" value="HTH-TYPE TRANSCRIPTIONAL REGULATOR YODB"/>
    <property type="match status" value="1"/>
</dbReference>
<name>A0A414PYK2_FUSMR</name>
<accession>A0A414PYK2</accession>
<gene>
    <name evidence="5" type="ORF">DW663_04140</name>
</gene>
<evidence type="ECO:0000256" key="3">
    <source>
        <dbReference type="ARBA" id="ARBA00023163"/>
    </source>
</evidence>
<evidence type="ECO:0000256" key="2">
    <source>
        <dbReference type="ARBA" id="ARBA00023125"/>
    </source>
</evidence>
<sequence length="110" mass="12817">MEKNNLPSCPVEVTLQLIGNKWKVLILRDLFEGTKRFSQLKTSLGNISQKVLTENLRELEKNQIINRKVYSEIPPKVEYSLTHLGKTLKPIIDSMYIWGEKYKNNDLEVL</sequence>
<keyword evidence="3" id="KW-0804">Transcription</keyword>
<dbReference type="PROSITE" id="PS51118">
    <property type="entry name" value="HTH_HXLR"/>
    <property type="match status" value="1"/>
</dbReference>
<evidence type="ECO:0000259" key="4">
    <source>
        <dbReference type="PROSITE" id="PS51118"/>
    </source>
</evidence>
<protein>
    <submittedName>
        <fullName evidence="5">Transcriptional regulator</fullName>
    </submittedName>
</protein>
<dbReference type="AlphaFoldDB" id="A0A414PYK2"/>
<dbReference type="InterPro" id="IPR036388">
    <property type="entry name" value="WH-like_DNA-bd_sf"/>
</dbReference>
<feature type="domain" description="HTH hxlR-type" evidence="4">
    <location>
        <begin position="9"/>
        <end position="107"/>
    </location>
</feature>
<keyword evidence="1" id="KW-0805">Transcription regulation</keyword>
<dbReference type="PANTHER" id="PTHR33204">
    <property type="entry name" value="TRANSCRIPTIONAL REGULATOR, MARR FAMILY"/>
    <property type="match status" value="1"/>
</dbReference>
<dbReference type="Proteomes" id="UP000284676">
    <property type="component" value="Unassembled WGS sequence"/>
</dbReference>
<organism evidence="5 6">
    <name type="scientific">Fusobacterium mortiferum</name>
    <dbReference type="NCBI Taxonomy" id="850"/>
    <lineage>
        <taxon>Bacteria</taxon>
        <taxon>Fusobacteriati</taxon>
        <taxon>Fusobacteriota</taxon>
        <taxon>Fusobacteriia</taxon>
        <taxon>Fusobacteriales</taxon>
        <taxon>Fusobacteriaceae</taxon>
        <taxon>Fusobacterium</taxon>
    </lineage>
</organism>
<proteinExistence type="predicted"/>
<evidence type="ECO:0000313" key="5">
    <source>
        <dbReference type="EMBL" id="RHF73571.1"/>
    </source>
</evidence>
<evidence type="ECO:0000256" key="1">
    <source>
        <dbReference type="ARBA" id="ARBA00023015"/>
    </source>
</evidence>
<dbReference type="InterPro" id="IPR036390">
    <property type="entry name" value="WH_DNA-bd_sf"/>
</dbReference>
<dbReference type="Gene3D" id="1.10.10.10">
    <property type="entry name" value="Winged helix-like DNA-binding domain superfamily/Winged helix DNA-binding domain"/>
    <property type="match status" value="1"/>
</dbReference>
<comment type="caution">
    <text evidence="5">The sequence shown here is derived from an EMBL/GenBank/DDBJ whole genome shotgun (WGS) entry which is preliminary data.</text>
</comment>